<feature type="compositionally biased region" description="Pro residues" evidence="2">
    <location>
        <begin position="1"/>
        <end position="11"/>
    </location>
</feature>
<keyword evidence="5" id="KW-0808">Transferase</keyword>
<evidence type="ECO:0000259" key="4">
    <source>
        <dbReference type="Pfam" id="PF02397"/>
    </source>
</evidence>
<feature type="transmembrane region" description="Helical" evidence="3">
    <location>
        <begin position="286"/>
        <end position="306"/>
    </location>
</feature>
<keyword evidence="3" id="KW-0472">Membrane</keyword>
<evidence type="ECO:0000313" key="6">
    <source>
        <dbReference type="Proteomes" id="UP000199341"/>
    </source>
</evidence>
<gene>
    <name evidence="5" type="ORF">SAMN05216259_102331</name>
</gene>
<keyword evidence="3" id="KW-0812">Transmembrane</keyword>
<feature type="region of interest" description="Disordered" evidence="2">
    <location>
        <begin position="1"/>
        <end position="149"/>
    </location>
</feature>
<dbReference type="Proteomes" id="UP000199341">
    <property type="component" value="Unassembled WGS sequence"/>
</dbReference>
<dbReference type="InterPro" id="IPR003362">
    <property type="entry name" value="Bact_transf"/>
</dbReference>
<protein>
    <submittedName>
        <fullName evidence="5">Sugar transferase involved in LPS biosynthesis (Colanic, teichoic acid)</fullName>
    </submittedName>
</protein>
<feature type="transmembrane region" description="Helical" evidence="3">
    <location>
        <begin position="226"/>
        <end position="248"/>
    </location>
</feature>
<dbReference type="EMBL" id="FNIE01000002">
    <property type="protein sequence ID" value="SDN01722.1"/>
    <property type="molecule type" value="Genomic_DNA"/>
</dbReference>
<feature type="transmembrane region" description="Helical" evidence="3">
    <location>
        <begin position="254"/>
        <end position="274"/>
    </location>
</feature>
<keyword evidence="6" id="KW-1185">Reference proteome</keyword>
<name>A0A1G9XY07_9ACTN</name>
<evidence type="ECO:0000256" key="2">
    <source>
        <dbReference type="SAM" id="MobiDB-lite"/>
    </source>
</evidence>
<organism evidence="5 6">
    <name type="scientific">Actinacidiphila guanduensis</name>
    <dbReference type="NCBI Taxonomy" id="310781"/>
    <lineage>
        <taxon>Bacteria</taxon>
        <taxon>Bacillati</taxon>
        <taxon>Actinomycetota</taxon>
        <taxon>Actinomycetes</taxon>
        <taxon>Kitasatosporales</taxon>
        <taxon>Streptomycetaceae</taxon>
        <taxon>Actinacidiphila</taxon>
    </lineage>
</organism>
<proteinExistence type="inferred from homology"/>
<dbReference type="GO" id="GO:0016780">
    <property type="term" value="F:phosphotransferase activity, for other substituted phosphate groups"/>
    <property type="evidence" value="ECO:0007669"/>
    <property type="project" value="TreeGrafter"/>
</dbReference>
<evidence type="ECO:0000256" key="1">
    <source>
        <dbReference type="ARBA" id="ARBA00006464"/>
    </source>
</evidence>
<accession>A0A1G9XY07</accession>
<dbReference type="STRING" id="310781.SAMN05216259_102331"/>
<dbReference type="Pfam" id="PF02397">
    <property type="entry name" value="Bac_transf"/>
    <property type="match status" value="1"/>
</dbReference>
<keyword evidence="3" id="KW-1133">Transmembrane helix</keyword>
<dbReference type="PANTHER" id="PTHR30576:SF0">
    <property type="entry name" value="UNDECAPRENYL-PHOSPHATE N-ACETYLGALACTOSAMINYL 1-PHOSPHATE TRANSFERASE-RELATED"/>
    <property type="match status" value="1"/>
</dbReference>
<feature type="transmembrane region" description="Helical" evidence="3">
    <location>
        <begin position="461"/>
        <end position="482"/>
    </location>
</feature>
<reference evidence="5 6" key="1">
    <citation type="submission" date="2016-10" db="EMBL/GenBank/DDBJ databases">
        <authorList>
            <person name="de Groot N.N."/>
        </authorList>
    </citation>
    <scope>NUCLEOTIDE SEQUENCE [LARGE SCALE GENOMIC DNA]</scope>
    <source>
        <strain evidence="5 6">CGMCC 4.2022</strain>
    </source>
</reference>
<dbReference type="PANTHER" id="PTHR30576">
    <property type="entry name" value="COLANIC BIOSYNTHESIS UDP-GLUCOSE LIPID CARRIER TRANSFERASE"/>
    <property type="match status" value="1"/>
</dbReference>
<dbReference type="OrthoDB" id="9808602at2"/>
<evidence type="ECO:0000313" key="5">
    <source>
        <dbReference type="EMBL" id="SDN01722.1"/>
    </source>
</evidence>
<feature type="domain" description="Bacterial sugar transferase" evidence="4">
    <location>
        <begin position="456"/>
        <end position="637"/>
    </location>
</feature>
<sequence>MTRTPTPPDGPAGPRTAYGRAPADRGPGDGRTPPAVRREDTHHGALQVGQASATRLDRPAPPPDHRTDPPTALPDPRHRATGAAATTADGYLTEPPGALPETRQHAAAASAAAPHLRAGLPPDHRAEPPGTWPDRQRGADPAGTTGAAHLRADPTANHLTEPPSALPDALQRTATAPAAAHGASAGAVPAGPLRAVLPAPAAGRGGLRTASGARRKAGSRRVVSRLLKGALGPALADGAALLVGLGLVGPHESAVLPGVLGAVLAGAFRRAGLYRPVLAPAVLDEVPSIVLGTVLAWGCAAAALAAGAPGRALGWFDLLGGTTLTVLAAVALRGLVHRLHRGAARRDPEPALLVGRAPTVRQVAEALRARPEYGLVPLGVAGCEEPEAVVRAAARHGARHVLFVGPPLPGARTLAGLLAGQGGRLWRVEPAARESGPQHLWAYAYRPVTAAPARGKRALDIALAGAALLALAPVLAACALAVRLADGPGVLFRQERIGLGGRPFTLLKFRTLRPRDEKESATRWNIADDHRMSPAGRLLRRTSLDELPQLWNVLRGDMSLVGPRPERPHFVRQFSAEHEGYADRHRMPAGITGLAQVHGLRGDTSIADRARFDNHYIDSWSLWQDVAIILRTAGSFFRFGGS</sequence>
<comment type="similarity">
    <text evidence="1">Belongs to the bacterial sugar transferase family.</text>
</comment>
<feature type="transmembrane region" description="Helical" evidence="3">
    <location>
        <begin position="312"/>
        <end position="336"/>
    </location>
</feature>
<evidence type="ECO:0000256" key="3">
    <source>
        <dbReference type="SAM" id="Phobius"/>
    </source>
</evidence>
<dbReference type="AlphaFoldDB" id="A0A1G9XY07"/>
<feature type="compositionally biased region" description="Basic and acidic residues" evidence="2">
    <location>
        <begin position="55"/>
        <end position="68"/>
    </location>
</feature>